<dbReference type="AlphaFoldDB" id="U3GYY7"/>
<gene>
    <name evidence="1" type="ORF">HMPREF0946_02207</name>
</gene>
<evidence type="ECO:0000313" key="1">
    <source>
        <dbReference type="EMBL" id="AGU16127.1"/>
    </source>
</evidence>
<dbReference type="HOGENOM" id="CLU_367526_0_0_0"/>
<protein>
    <recommendedName>
        <fullName evidence="3">Hemolysin</fullName>
    </recommendedName>
</protein>
<organism evidence="1 2">
    <name type="scientific">Fusobacterium vincentii 3_1_36A2</name>
    <dbReference type="NCBI Taxonomy" id="469604"/>
    <lineage>
        <taxon>Bacteria</taxon>
        <taxon>Fusobacteriati</taxon>
        <taxon>Fusobacteriota</taxon>
        <taxon>Fusobacteriia</taxon>
        <taxon>Fusobacteriales</taxon>
        <taxon>Fusobacteriaceae</taxon>
        <taxon>Fusobacterium</taxon>
    </lineage>
</organism>
<evidence type="ECO:0008006" key="3">
    <source>
        <dbReference type="Google" id="ProtNLM"/>
    </source>
</evidence>
<accession>U3GYY7</accession>
<sequence length="758" mass="83373">MINGDKSQDIGDAERRSLIEIKEAIIRVQTAPAMDIIAKEDLADKNVQAKLKVEIEKFDPNDPTLLEKVRERIDELKAEGKEIVAFYDKTTGKIFINQNAKDEEVRASIAREYKIKEDLELGRGKANDKGQLRSTVAGEIAYDEIKNRLKKGDKNPISASRFDVAKMDKDSEVTSDKYGEQVEGFENIAGGAIKLNAVTSEVDMNPGILDEDPEARKRLYQAGKEFNETYNKNVDYMIEGWHRPEVAKREALILEKEIVKEKDPVMKNLLIARHGYLEREAHPLNSMGKSLFKGGVKGFVTTITIRLASKTAVGKVATLVVIGGKIIADGINGAREVPKIPITSKQVNNIKRVAPEFYKSAEGLFTIKEKSNTSNTSLLRMAEDYYRNSQTPDERLANDVGYVAGGYAASKGMDIAESKYNSLKTLTSDPNLVSANEVTNGEQLLLENKVNSVQGKVFINDGTPGGTTIAHQIRTTYSSGSMSILQNNLTTGEISLQKINPSGQLIYEKSFTPYQLNALIGANSSSQMLVGNGAVSQGASKLPYKSVLALPVKYPIKSESGVTLYQGYAIGIRGGEYKEAGITKDNKIAYRNNGSYYVVGQGDDGFKNIPATDVTTNYLISEPGGRKGSPETRAQINAIIKVAKDEDWIHVAGGEKSEEYLSASKLVNKSTKDSNYIDITLQKNIKGKEVIVRINTVDIYKNGNLTKREAEAARLINLKIIREGEGNPQLITIPKGQGTGNIEKILKKIEEDIEKDTK</sequence>
<dbReference type="EMBL" id="CP003700">
    <property type="protein sequence ID" value="AGU16127.1"/>
    <property type="molecule type" value="Genomic_DNA"/>
</dbReference>
<evidence type="ECO:0000313" key="2">
    <source>
        <dbReference type="Proteomes" id="UP000016231"/>
    </source>
</evidence>
<dbReference type="Proteomes" id="UP000016231">
    <property type="component" value="Chromosome"/>
</dbReference>
<dbReference type="KEGG" id="fnc:HMPREF0946_02207"/>
<dbReference type="eggNOG" id="COG3210">
    <property type="taxonomic scope" value="Bacteria"/>
</dbReference>
<proteinExistence type="predicted"/>
<reference evidence="1 2" key="1">
    <citation type="submission" date="2013-08" db="EMBL/GenBank/DDBJ databases">
        <title>The Genome Sequence of Fusobacterium sp. 3_1_36A2.</title>
        <authorList>
            <consortium name="The Broad Institute Genome Sequencing Platform"/>
            <person name="Earl A."/>
            <person name="Ward D."/>
            <person name="Feldgarden M."/>
            <person name="Gevers D."/>
            <person name="Strauss J."/>
            <person name="White A."/>
            <person name="Allen-Vercoe E."/>
            <person name="Walker B."/>
            <person name="Young S.K."/>
            <person name="Zeng Q."/>
            <person name="Gargeya S."/>
            <person name="Fitzgerald M."/>
            <person name="Haas B."/>
            <person name="Abouelleil A."/>
            <person name="Alvarado L."/>
            <person name="Arachchi H.M."/>
            <person name="Berlin A.M."/>
            <person name="Chapman S.B."/>
            <person name="Goldberg J."/>
            <person name="Griggs A."/>
            <person name="Gujja S."/>
            <person name="Hansen M."/>
            <person name="Howarth C."/>
            <person name="Imamovic A."/>
            <person name="Larimer J."/>
            <person name="McCowen C."/>
            <person name="Montmayeur A."/>
            <person name="Murphy C."/>
            <person name="Neiman D."/>
            <person name="Pearson M."/>
            <person name="Priest M."/>
            <person name="Roberts A."/>
            <person name="Saif S."/>
            <person name="Shea T."/>
            <person name="Sisk P."/>
            <person name="Sykes S."/>
            <person name="Wortman J."/>
            <person name="Nusbaum C."/>
            <person name="Birren B."/>
        </authorList>
    </citation>
    <scope>NUCLEOTIDE SEQUENCE [LARGE SCALE GENOMIC DNA]</scope>
    <source>
        <strain evidence="1 2">3_1_36A2</strain>
    </source>
</reference>
<name>U3GYY7_FUSVC</name>
<dbReference type="STRING" id="469604.HMPREF0946_02207"/>